<name>R0AHZ1_9FIRM</name>
<reference evidence="2 3" key="1">
    <citation type="submission" date="2013-01" db="EMBL/GenBank/DDBJ databases">
        <title>The Genome Sequence of Clostridium bolteae 90B8.</title>
        <authorList>
            <consortium name="The Broad Institute Genome Sequencing Platform"/>
            <person name="Earl A."/>
            <person name="Ward D."/>
            <person name="Feldgarden M."/>
            <person name="Gevers D."/>
            <person name="Courvalin P."/>
            <person name="Lambert T."/>
            <person name="Walker B."/>
            <person name="Young S.K."/>
            <person name="Zeng Q."/>
            <person name="Gargeya S."/>
            <person name="Fitzgerald M."/>
            <person name="Haas B."/>
            <person name="Abouelleil A."/>
            <person name="Alvarado L."/>
            <person name="Arachchi H.M."/>
            <person name="Berlin A.M."/>
            <person name="Chapman S.B."/>
            <person name="Dewar J."/>
            <person name="Goldberg J."/>
            <person name="Griggs A."/>
            <person name="Gujja S."/>
            <person name="Hansen M."/>
            <person name="Howarth C."/>
            <person name="Imamovic A."/>
            <person name="Larimer J."/>
            <person name="McCowan C."/>
            <person name="Murphy C."/>
            <person name="Neiman D."/>
            <person name="Pearson M."/>
            <person name="Priest M."/>
            <person name="Roberts A."/>
            <person name="Saif S."/>
            <person name="Shea T."/>
            <person name="Sisk P."/>
            <person name="Sykes S."/>
            <person name="Wortman J."/>
            <person name="Nusbaum C."/>
            <person name="Birren B."/>
        </authorList>
    </citation>
    <scope>NUCLEOTIDE SEQUENCE [LARGE SCALE GENOMIC DNA]</scope>
    <source>
        <strain evidence="2 3">90B8</strain>
    </source>
</reference>
<keyword evidence="1" id="KW-0812">Transmembrane</keyword>
<proteinExistence type="predicted"/>
<dbReference type="AlphaFoldDB" id="R0AHZ1"/>
<feature type="transmembrane region" description="Helical" evidence="1">
    <location>
        <begin position="12"/>
        <end position="34"/>
    </location>
</feature>
<evidence type="ECO:0000256" key="1">
    <source>
        <dbReference type="SAM" id="Phobius"/>
    </source>
</evidence>
<keyword evidence="1" id="KW-1133">Transmembrane helix</keyword>
<dbReference type="RefSeq" id="WP_002570567.1">
    <property type="nucleotide sequence ID" value="NZ_KB851139.1"/>
</dbReference>
<evidence type="ECO:0000313" key="3">
    <source>
        <dbReference type="Proteomes" id="UP000013041"/>
    </source>
</evidence>
<organism evidence="2 3">
    <name type="scientific">Enterocloster bolteae 90B8</name>
    <dbReference type="NCBI Taxonomy" id="997897"/>
    <lineage>
        <taxon>Bacteria</taxon>
        <taxon>Bacillati</taxon>
        <taxon>Bacillota</taxon>
        <taxon>Clostridia</taxon>
        <taxon>Lachnospirales</taxon>
        <taxon>Lachnospiraceae</taxon>
        <taxon>Enterocloster</taxon>
    </lineage>
</organism>
<evidence type="ECO:0000313" key="2">
    <source>
        <dbReference type="EMBL" id="ENZ32394.1"/>
    </source>
</evidence>
<dbReference type="Proteomes" id="UP000013041">
    <property type="component" value="Unassembled WGS sequence"/>
</dbReference>
<dbReference type="HOGENOM" id="CLU_2681129_0_0_9"/>
<accession>R0AHZ1</accession>
<comment type="caution">
    <text evidence="2">The sequence shown here is derived from an EMBL/GenBank/DDBJ whole genome shotgun (WGS) entry which is preliminary data.</text>
</comment>
<keyword evidence="1" id="KW-0472">Membrane</keyword>
<protein>
    <submittedName>
        <fullName evidence="2">Uncharacterized protein</fullName>
    </submittedName>
</protein>
<dbReference type="EMBL" id="AGYG01000032">
    <property type="protein sequence ID" value="ENZ32394.1"/>
    <property type="molecule type" value="Genomic_DNA"/>
</dbReference>
<sequence>MKTFFIKHHKKIDAYCMTAILYFTIVLIMIPVTSFIKNEGVRVAIVLIAPTIFSRKRYRVKINFYIHRVLRLEE</sequence>
<gene>
    <name evidence="2" type="ORF">HMPREF1097_05096</name>
</gene>